<protein>
    <submittedName>
        <fullName evidence="10">ABC transporter substrate-binding protein</fullName>
    </submittedName>
</protein>
<dbReference type="SUPFAM" id="SSF53850">
    <property type="entry name" value="Periplasmic binding protein-like II"/>
    <property type="match status" value="1"/>
</dbReference>
<dbReference type="AlphaFoldDB" id="A0A6P2C0J9"/>
<evidence type="ECO:0000313" key="10">
    <source>
        <dbReference type="EMBL" id="TVZ04884.1"/>
    </source>
</evidence>
<reference evidence="10 11" key="1">
    <citation type="submission" date="2018-11" db="EMBL/GenBank/DDBJ databases">
        <title>Trebonia kvetii gen.nov., sp.nov., a novel acidophilic actinobacterium, and proposal of the new actinobacterial family Treboniaceae fam. nov.</title>
        <authorList>
            <person name="Rapoport D."/>
            <person name="Sagova-Mareckova M."/>
            <person name="Sedlacek I."/>
            <person name="Provaznik J."/>
            <person name="Kralova S."/>
            <person name="Pavlinic D."/>
            <person name="Benes V."/>
            <person name="Kopecky J."/>
        </authorList>
    </citation>
    <scope>NUCLEOTIDE SEQUENCE [LARGE SCALE GENOMIC DNA]</scope>
    <source>
        <strain evidence="10 11">15Tr583</strain>
    </source>
</reference>
<evidence type="ECO:0000256" key="6">
    <source>
        <dbReference type="ARBA" id="ARBA00022519"/>
    </source>
</evidence>
<evidence type="ECO:0000256" key="7">
    <source>
        <dbReference type="ARBA" id="ARBA00022729"/>
    </source>
</evidence>
<dbReference type="InterPro" id="IPR044527">
    <property type="entry name" value="NrtA/CpmA_ABC-bd_dom"/>
</dbReference>
<evidence type="ECO:0000256" key="3">
    <source>
        <dbReference type="ARBA" id="ARBA00010742"/>
    </source>
</evidence>
<keyword evidence="5" id="KW-1003">Cell membrane</keyword>
<proteinExistence type="inferred from homology"/>
<keyword evidence="11" id="KW-1185">Reference proteome</keyword>
<dbReference type="PROSITE" id="PS51257">
    <property type="entry name" value="PROKAR_LIPOPROTEIN"/>
    <property type="match status" value="1"/>
</dbReference>
<dbReference type="OrthoDB" id="506341at2"/>
<evidence type="ECO:0000256" key="5">
    <source>
        <dbReference type="ARBA" id="ARBA00022475"/>
    </source>
</evidence>
<keyword evidence="8" id="KW-0472">Membrane</keyword>
<dbReference type="Gene3D" id="3.40.190.10">
    <property type="entry name" value="Periplasmic binding protein-like II"/>
    <property type="match status" value="2"/>
</dbReference>
<comment type="caution">
    <text evidence="10">The sequence shown here is derived from an EMBL/GenBank/DDBJ whole genome shotgun (WGS) entry which is preliminary data.</text>
</comment>
<evidence type="ECO:0000256" key="4">
    <source>
        <dbReference type="ARBA" id="ARBA00022448"/>
    </source>
</evidence>
<dbReference type="PANTHER" id="PTHR30024">
    <property type="entry name" value="ALIPHATIC SULFONATES-BINDING PROTEIN-RELATED"/>
    <property type="match status" value="1"/>
</dbReference>
<dbReference type="PANTHER" id="PTHR30024:SF47">
    <property type="entry name" value="TAURINE-BINDING PERIPLASMIC PROTEIN"/>
    <property type="match status" value="1"/>
</dbReference>
<organism evidence="10 11">
    <name type="scientific">Trebonia kvetii</name>
    <dbReference type="NCBI Taxonomy" id="2480626"/>
    <lineage>
        <taxon>Bacteria</taxon>
        <taxon>Bacillati</taxon>
        <taxon>Actinomycetota</taxon>
        <taxon>Actinomycetes</taxon>
        <taxon>Streptosporangiales</taxon>
        <taxon>Treboniaceae</taxon>
        <taxon>Trebonia</taxon>
    </lineage>
</organism>
<evidence type="ECO:0000256" key="2">
    <source>
        <dbReference type="ARBA" id="ARBA00004533"/>
    </source>
</evidence>
<name>A0A6P2C0J9_9ACTN</name>
<keyword evidence="6" id="KW-0997">Cell inner membrane</keyword>
<evidence type="ECO:0000256" key="8">
    <source>
        <dbReference type="ARBA" id="ARBA00023136"/>
    </source>
</evidence>
<comment type="subcellular location">
    <subcellularLocation>
        <location evidence="2">Cell inner membrane</location>
    </subcellularLocation>
    <subcellularLocation>
        <location evidence="1">Periplasm</location>
    </subcellularLocation>
</comment>
<dbReference type="Proteomes" id="UP000460272">
    <property type="component" value="Unassembled WGS sequence"/>
</dbReference>
<dbReference type="EMBL" id="RPFW01000002">
    <property type="protein sequence ID" value="TVZ04884.1"/>
    <property type="molecule type" value="Genomic_DNA"/>
</dbReference>
<dbReference type="RefSeq" id="WP_145852590.1">
    <property type="nucleotide sequence ID" value="NZ_RPFW01000002.1"/>
</dbReference>
<comment type="similarity">
    <text evidence="3">Belongs to the bacterial solute-binding protein SsuA/TauA family.</text>
</comment>
<evidence type="ECO:0000313" key="11">
    <source>
        <dbReference type="Proteomes" id="UP000460272"/>
    </source>
</evidence>
<dbReference type="Pfam" id="PF13379">
    <property type="entry name" value="NMT1_2"/>
    <property type="match status" value="1"/>
</dbReference>
<dbReference type="GO" id="GO:0005886">
    <property type="term" value="C:plasma membrane"/>
    <property type="evidence" value="ECO:0007669"/>
    <property type="project" value="UniProtKB-SubCell"/>
</dbReference>
<evidence type="ECO:0000256" key="9">
    <source>
        <dbReference type="SAM" id="SignalP"/>
    </source>
</evidence>
<keyword evidence="7 9" id="KW-0732">Signal</keyword>
<feature type="signal peptide" evidence="9">
    <location>
        <begin position="1"/>
        <end position="18"/>
    </location>
</feature>
<accession>A0A6P2C0J9</accession>
<feature type="chain" id="PRO_5038623644" evidence="9">
    <location>
        <begin position="19"/>
        <end position="349"/>
    </location>
</feature>
<evidence type="ECO:0000256" key="1">
    <source>
        <dbReference type="ARBA" id="ARBA00004418"/>
    </source>
</evidence>
<sequence>MRSILTGAAVLAGGALLAAGCSSGGSSSSAAAGGTSSAGGSAPVTVRLGYLANITHAPALIGVKNGYFAKQLGSAGTLKTTVYTSGTQETTAILAGQIDAAYVGPNPAINAWQKSNGTAIKVISGAATGGASVVVKPGITSAAQLKGQSLATPSLGNTQDVAVRYWLKQQGLATSTTGGGDVAIKPTAPNSASVLEFKSGQIAGGSEPSPYDVEMVQAGGKVLLKEPGVTTVLMVTQPFLKAHPDIVVDLLKANLESIDYIKSNPAAAATAANDELAAYTGKPLKSSVLTPAFSEITFTADPDAVSFDADAQQAKAVGLLDSADLTGIFDLAPLNALLSAAGQASVSDG</sequence>
<dbReference type="CDD" id="cd13553">
    <property type="entry name" value="PBP2_NrtA_CpmA_like"/>
    <property type="match status" value="1"/>
</dbReference>
<dbReference type="GO" id="GO:0042597">
    <property type="term" value="C:periplasmic space"/>
    <property type="evidence" value="ECO:0007669"/>
    <property type="project" value="UniProtKB-SubCell"/>
</dbReference>
<keyword evidence="4" id="KW-0813">Transport</keyword>
<gene>
    <name evidence="10" type="ORF">EAS64_09590</name>
</gene>